<evidence type="ECO:0000256" key="3">
    <source>
        <dbReference type="ARBA" id="ARBA00022840"/>
    </source>
</evidence>
<dbReference type="GO" id="GO:0005524">
    <property type="term" value="F:ATP binding"/>
    <property type="evidence" value="ECO:0007669"/>
    <property type="project" value="UniProtKB-KW"/>
</dbReference>
<protein>
    <submittedName>
        <fullName evidence="5">Putative DNA ligase</fullName>
    </submittedName>
</protein>
<dbReference type="InterPro" id="IPR011761">
    <property type="entry name" value="ATP-grasp"/>
</dbReference>
<dbReference type="GO" id="GO:0016874">
    <property type="term" value="F:ligase activity"/>
    <property type="evidence" value="ECO:0007669"/>
    <property type="project" value="UniProtKB-KW"/>
</dbReference>
<evidence type="ECO:0000313" key="5">
    <source>
        <dbReference type="EMBL" id="QJA61997.1"/>
    </source>
</evidence>
<dbReference type="PANTHER" id="PTHR43585:SF2">
    <property type="entry name" value="ATP-GRASP ENZYME FSQD"/>
    <property type="match status" value="1"/>
</dbReference>
<feature type="domain" description="ATP-grasp" evidence="4">
    <location>
        <begin position="110"/>
        <end position="307"/>
    </location>
</feature>
<dbReference type="Gene3D" id="3.30.1490.20">
    <property type="entry name" value="ATP-grasp fold, A domain"/>
    <property type="match status" value="1"/>
</dbReference>
<reference evidence="5" key="1">
    <citation type="submission" date="2020-03" db="EMBL/GenBank/DDBJ databases">
        <title>The deep terrestrial virosphere.</title>
        <authorList>
            <person name="Holmfeldt K."/>
            <person name="Nilsson E."/>
            <person name="Simone D."/>
            <person name="Lopez-Fernandez M."/>
            <person name="Wu X."/>
            <person name="de Brujin I."/>
            <person name="Lundin D."/>
            <person name="Andersson A."/>
            <person name="Bertilsson S."/>
            <person name="Dopson M."/>
        </authorList>
    </citation>
    <scope>NUCLEOTIDE SEQUENCE</scope>
    <source>
        <strain evidence="5">MM415B00842</strain>
    </source>
</reference>
<dbReference type="Gene3D" id="3.30.470.20">
    <property type="entry name" value="ATP-grasp fold, B domain"/>
    <property type="match status" value="1"/>
</dbReference>
<organism evidence="5">
    <name type="scientific">viral metagenome</name>
    <dbReference type="NCBI Taxonomy" id="1070528"/>
    <lineage>
        <taxon>unclassified sequences</taxon>
        <taxon>metagenomes</taxon>
        <taxon>organismal metagenomes</taxon>
    </lineage>
</organism>
<dbReference type="PROSITE" id="PS50975">
    <property type="entry name" value="ATP_GRASP"/>
    <property type="match status" value="1"/>
</dbReference>
<keyword evidence="1 5" id="KW-0436">Ligase</keyword>
<dbReference type="InterPro" id="IPR003806">
    <property type="entry name" value="ATP-grasp_PylC-type"/>
</dbReference>
<dbReference type="InterPro" id="IPR013815">
    <property type="entry name" value="ATP_grasp_subdomain_1"/>
</dbReference>
<keyword evidence="3" id="KW-0067">ATP-binding</keyword>
<evidence type="ECO:0000256" key="2">
    <source>
        <dbReference type="ARBA" id="ARBA00022741"/>
    </source>
</evidence>
<dbReference type="EMBL" id="MT141459">
    <property type="protein sequence ID" value="QJA61997.1"/>
    <property type="molecule type" value="Genomic_DNA"/>
</dbReference>
<name>A0A6M3IYB0_9ZZZZ</name>
<dbReference type="PANTHER" id="PTHR43585">
    <property type="entry name" value="FUMIPYRROLE BIOSYNTHESIS PROTEIN C"/>
    <property type="match status" value="1"/>
</dbReference>
<accession>A0A6M3IYB0</accession>
<evidence type="ECO:0000259" key="4">
    <source>
        <dbReference type="PROSITE" id="PS50975"/>
    </source>
</evidence>
<dbReference type="GO" id="GO:0046872">
    <property type="term" value="F:metal ion binding"/>
    <property type="evidence" value="ECO:0007669"/>
    <property type="project" value="InterPro"/>
</dbReference>
<dbReference type="Gene3D" id="3.40.50.20">
    <property type="match status" value="1"/>
</dbReference>
<dbReference type="Pfam" id="PF02655">
    <property type="entry name" value="ATP-grasp_3"/>
    <property type="match status" value="1"/>
</dbReference>
<dbReference type="InterPro" id="IPR052032">
    <property type="entry name" value="ATP-dep_AA_Ligase"/>
</dbReference>
<gene>
    <name evidence="5" type="ORF">MM415B00842_0018</name>
</gene>
<proteinExistence type="predicted"/>
<sequence length="406" mass="44133">MITGKTIMIIGGAVESLIAIKVAKSLGLKTFVTDGNTNAVGSLTADNFAVVSTYDHEGNLEAARDYEGNIVGVMTVAADVPYTVAYVAQGLDLPHIPLDAAIALSDKVIMKNVLKDKVPIPIFKEIYSPNDLKDFSKKVGFPFVVKPVDGRGSRGVQLVKEGMDFVDVFNLTKKASPSGGVMVEEFLKGDQLSVEGFVIDGRAYLPAIFDRNYEYLEQFSPYIIENGGEMPSKYQKDFKVECESVMTNSAKALGIKDGVVKGDFVINDGVIKVIEIAGRLSGGFFGTVATPYSTGVNPVENVMRWSMGEVVDVDKWIPTREVGACIRFVFFPLGNNMEKKDIIVGMNIIKENPYCIYSGVLVNNKDNKICCHADRNAVVVAGGKDRTESILNADILIDKLVSLLSR</sequence>
<dbReference type="AlphaFoldDB" id="A0A6M3IYB0"/>
<keyword evidence="2" id="KW-0547">Nucleotide-binding</keyword>
<dbReference type="SMART" id="SM01209">
    <property type="entry name" value="GARS_A"/>
    <property type="match status" value="1"/>
</dbReference>
<evidence type="ECO:0000256" key="1">
    <source>
        <dbReference type="ARBA" id="ARBA00022598"/>
    </source>
</evidence>
<dbReference type="SUPFAM" id="SSF56059">
    <property type="entry name" value="Glutathione synthetase ATP-binding domain-like"/>
    <property type="match status" value="1"/>
</dbReference>